<dbReference type="Pfam" id="PF00892">
    <property type="entry name" value="EamA"/>
    <property type="match status" value="2"/>
</dbReference>
<feature type="transmembrane region" description="Helical" evidence="1">
    <location>
        <begin position="225"/>
        <end position="246"/>
    </location>
</feature>
<feature type="transmembrane region" description="Helical" evidence="1">
    <location>
        <begin position="195"/>
        <end position="213"/>
    </location>
</feature>
<feature type="non-terminal residue" evidence="3">
    <location>
        <position position="1"/>
    </location>
</feature>
<keyword evidence="1" id="KW-1133">Transmembrane helix</keyword>
<reference evidence="3" key="1">
    <citation type="journal article" date="2020" name="mSystems">
        <title>Genome- and Community-Level Interaction Insights into Carbon Utilization and Element Cycling Functions of Hydrothermarchaeota in Hydrothermal Sediment.</title>
        <authorList>
            <person name="Zhou Z."/>
            <person name="Liu Y."/>
            <person name="Xu W."/>
            <person name="Pan J."/>
            <person name="Luo Z.H."/>
            <person name="Li M."/>
        </authorList>
    </citation>
    <scope>NUCLEOTIDE SEQUENCE [LARGE SCALE GENOMIC DNA]</scope>
    <source>
        <strain evidence="3">SpSt-1217</strain>
    </source>
</reference>
<sequence>FLAIALKVAVREVDPKTIVWFRFFVAFTFLLGWQLYHKPASLKILVKPPVLLIIAALAISWNYLGFMLGIQYTTPSNAQLFIQFGPMMLALSGFVIFKEKLSRLQMIGFFVALAGFAFFYNDQLRAFFEGKDQYNIGVLFTLSGALAWTVYAVMQKKLVVKYSTPMLNLFLFGFPTLIYIPVIDLAPVFELHWTWWLLLVFLGVNTLIAYSCLAQALRYIEASKVSVIIFLNPIITFITMGILTYLSVDWIAHERFSPATIFGASLVISGAFLVVKKAGKKKFNAPKAAQE</sequence>
<dbReference type="InterPro" id="IPR000620">
    <property type="entry name" value="EamA_dom"/>
</dbReference>
<feature type="domain" description="EamA" evidence="2">
    <location>
        <begin position="136"/>
        <end position="275"/>
    </location>
</feature>
<protein>
    <submittedName>
        <fullName evidence="3">DMT family transporter</fullName>
    </submittedName>
</protein>
<dbReference type="PANTHER" id="PTHR22911">
    <property type="entry name" value="ACYL-MALONYL CONDENSING ENZYME-RELATED"/>
    <property type="match status" value="1"/>
</dbReference>
<feature type="transmembrane region" description="Helical" evidence="1">
    <location>
        <begin position="48"/>
        <end position="72"/>
    </location>
</feature>
<feature type="transmembrane region" description="Helical" evidence="1">
    <location>
        <begin position="104"/>
        <end position="121"/>
    </location>
</feature>
<keyword evidence="1" id="KW-0472">Membrane</keyword>
<organism evidence="3">
    <name type="scientific">Mariniphaga anaerophila</name>
    <dbReference type="NCBI Taxonomy" id="1484053"/>
    <lineage>
        <taxon>Bacteria</taxon>
        <taxon>Pseudomonadati</taxon>
        <taxon>Bacteroidota</taxon>
        <taxon>Bacteroidia</taxon>
        <taxon>Marinilabiliales</taxon>
        <taxon>Prolixibacteraceae</taxon>
        <taxon>Mariniphaga</taxon>
    </lineage>
</organism>
<evidence type="ECO:0000256" key="1">
    <source>
        <dbReference type="SAM" id="Phobius"/>
    </source>
</evidence>
<feature type="transmembrane region" description="Helical" evidence="1">
    <location>
        <begin position="133"/>
        <end position="154"/>
    </location>
</feature>
<feature type="domain" description="EamA" evidence="2">
    <location>
        <begin position="3"/>
        <end position="119"/>
    </location>
</feature>
<feature type="transmembrane region" description="Helical" evidence="1">
    <location>
        <begin position="18"/>
        <end position="36"/>
    </location>
</feature>
<dbReference type="AlphaFoldDB" id="A0A831LTV3"/>
<dbReference type="InterPro" id="IPR037185">
    <property type="entry name" value="EmrE-like"/>
</dbReference>
<evidence type="ECO:0000259" key="2">
    <source>
        <dbReference type="Pfam" id="PF00892"/>
    </source>
</evidence>
<dbReference type="PANTHER" id="PTHR22911:SF134">
    <property type="entry name" value="DMT FAMILY TRANSPORTER"/>
    <property type="match status" value="1"/>
</dbReference>
<dbReference type="SUPFAM" id="SSF103481">
    <property type="entry name" value="Multidrug resistance efflux transporter EmrE"/>
    <property type="match status" value="2"/>
</dbReference>
<keyword evidence="1" id="KW-0812">Transmembrane</keyword>
<feature type="transmembrane region" description="Helical" evidence="1">
    <location>
        <begin position="166"/>
        <end position="189"/>
    </location>
</feature>
<feature type="transmembrane region" description="Helical" evidence="1">
    <location>
        <begin position="78"/>
        <end position="97"/>
    </location>
</feature>
<name>A0A831LTV3_9BACT</name>
<proteinExistence type="predicted"/>
<accession>A0A831LTV3</accession>
<gene>
    <name evidence="3" type="ORF">ENN90_02480</name>
</gene>
<dbReference type="GO" id="GO:0016020">
    <property type="term" value="C:membrane"/>
    <property type="evidence" value="ECO:0007669"/>
    <property type="project" value="InterPro"/>
</dbReference>
<dbReference type="EMBL" id="DSDK01000138">
    <property type="protein sequence ID" value="HDR50476.1"/>
    <property type="molecule type" value="Genomic_DNA"/>
</dbReference>
<comment type="caution">
    <text evidence="3">The sequence shown here is derived from an EMBL/GenBank/DDBJ whole genome shotgun (WGS) entry which is preliminary data.</text>
</comment>
<dbReference type="Proteomes" id="UP000886047">
    <property type="component" value="Unassembled WGS sequence"/>
</dbReference>
<evidence type="ECO:0000313" key="3">
    <source>
        <dbReference type="EMBL" id="HDR50476.1"/>
    </source>
</evidence>
<feature type="transmembrane region" description="Helical" evidence="1">
    <location>
        <begin position="258"/>
        <end position="275"/>
    </location>
</feature>